<evidence type="ECO:0000256" key="13">
    <source>
        <dbReference type="PIRNR" id="PIRNR001365"/>
    </source>
</evidence>
<feature type="active site" description="Schiff-base intermediate with substrate" evidence="12 14">
    <location>
        <position position="163"/>
    </location>
</feature>
<dbReference type="PIRSF" id="PIRSF001365">
    <property type="entry name" value="DHDPS"/>
    <property type="match status" value="1"/>
</dbReference>
<dbReference type="Gene3D" id="3.20.20.70">
    <property type="entry name" value="Aldolase class I"/>
    <property type="match status" value="1"/>
</dbReference>
<dbReference type="SMART" id="SM01130">
    <property type="entry name" value="DHDPS"/>
    <property type="match status" value="1"/>
</dbReference>
<reference evidence="16 17" key="1">
    <citation type="journal article" date="2010" name="Genome Res.">
        <title>Genomic, proteomic, and transcriptomic analysis of virulent and avirulent Rickettsia prowazekii reveals its adaptive mutation capabilities.</title>
        <authorList>
            <person name="Bechah Y."/>
            <person name="El Karkouri K."/>
            <person name="Mediannikov O."/>
            <person name="Leroy Q."/>
            <person name="Pelletier N."/>
            <person name="Robert C."/>
            <person name="Medigue C."/>
            <person name="Mege J.L."/>
            <person name="Raoult D."/>
        </authorList>
    </citation>
    <scope>NUCLEOTIDE SEQUENCE [LARGE SCALE GENOMIC DNA]</scope>
    <source>
        <strain evidence="16 17">Rp22</strain>
    </source>
</reference>
<evidence type="ECO:0000256" key="7">
    <source>
        <dbReference type="ARBA" id="ARBA00022915"/>
    </source>
</evidence>
<accession>D5AX19</accession>
<dbReference type="PRINTS" id="PR00146">
    <property type="entry name" value="DHPICSNTHASE"/>
</dbReference>
<evidence type="ECO:0000313" key="17">
    <source>
        <dbReference type="Proteomes" id="UP000006931"/>
    </source>
</evidence>
<comment type="pathway">
    <text evidence="2 12">Amino-acid biosynthesis; L-lysine biosynthesis via DAP pathway; (S)-tetrahydrodipicolinate from L-aspartate: step 3/4.</text>
</comment>
<dbReference type="UniPathway" id="UPA00034">
    <property type="reaction ID" value="UER00017"/>
</dbReference>
<keyword evidence="10 12" id="KW-0704">Schiff base</keyword>
<dbReference type="PANTHER" id="PTHR12128:SF66">
    <property type="entry name" value="4-HYDROXY-2-OXOGLUTARATE ALDOLASE, MITOCHONDRIAL"/>
    <property type="match status" value="1"/>
</dbReference>
<evidence type="ECO:0000313" key="16">
    <source>
        <dbReference type="EMBL" id="ADE29958.1"/>
    </source>
</evidence>
<dbReference type="GO" id="GO:0009089">
    <property type="term" value="P:lysine biosynthetic process via diaminopimelate"/>
    <property type="evidence" value="ECO:0007669"/>
    <property type="project" value="UniProtKB-UniRule"/>
</dbReference>
<evidence type="ECO:0000256" key="12">
    <source>
        <dbReference type="HAMAP-Rule" id="MF_00418"/>
    </source>
</evidence>
<dbReference type="SMR" id="D5AX19"/>
<evidence type="ECO:0000256" key="2">
    <source>
        <dbReference type="ARBA" id="ARBA00005120"/>
    </source>
</evidence>
<evidence type="ECO:0000256" key="14">
    <source>
        <dbReference type="PIRSR" id="PIRSR001365-1"/>
    </source>
</evidence>
<feature type="site" description="Part of a proton relay during catalysis" evidence="12">
    <location>
        <position position="46"/>
    </location>
</feature>
<dbReference type="GO" id="GO:0019877">
    <property type="term" value="P:diaminopimelate biosynthetic process"/>
    <property type="evidence" value="ECO:0007669"/>
    <property type="project" value="UniProtKB-UniRule"/>
</dbReference>
<keyword evidence="9 12" id="KW-0456">Lyase</keyword>
<dbReference type="InterPro" id="IPR020625">
    <property type="entry name" value="Schiff_base-form_aldolases_AS"/>
</dbReference>
<evidence type="ECO:0000256" key="4">
    <source>
        <dbReference type="ARBA" id="ARBA00012086"/>
    </source>
</evidence>
<evidence type="ECO:0000256" key="15">
    <source>
        <dbReference type="PIRSR" id="PIRSR001365-2"/>
    </source>
</evidence>
<keyword evidence="7 12" id="KW-0220">Diaminopimelate biosynthesis</keyword>
<protein>
    <recommendedName>
        <fullName evidence="4 12">4-hydroxy-tetrahydrodipicolinate synthase</fullName>
        <shortName evidence="12">HTPA synthase</shortName>
        <ecNumber evidence="4 12">4.3.3.7</ecNumber>
    </recommendedName>
</protein>
<dbReference type="KEGG" id="rpq:rpr22_CDS419"/>
<proteinExistence type="inferred from homology"/>
<dbReference type="GO" id="GO:0009436">
    <property type="term" value="P:glyoxylate catabolic process"/>
    <property type="evidence" value="ECO:0007669"/>
    <property type="project" value="TreeGrafter"/>
</dbReference>
<dbReference type="SUPFAM" id="SSF51569">
    <property type="entry name" value="Aldolase"/>
    <property type="match status" value="1"/>
</dbReference>
<feature type="binding site" evidence="12 15">
    <location>
        <position position="47"/>
    </location>
    <ligand>
        <name>pyruvate</name>
        <dbReference type="ChEBI" id="CHEBI:15361"/>
    </ligand>
</feature>
<dbReference type="PROSITE" id="PS00666">
    <property type="entry name" value="DHDPS_2"/>
    <property type="match status" value="1"/>
</dbReference>
<dbReference type="AlphaFoldDB" id="D5AX19"/>
<dbReference type="GO" id="GO:0005737">
    <property type="term" value="C:cytoplasm"/>
    <property type="evidence" value="ECO:0007669"/>
    <property type="project" value="UniProtKB-SubCell"/>
</dbReference>
<dbReference type="InterPro" id="IPR013785">
    <property type="entry name" value="Aldolase_TIM"/>
</dbReference>
<comment type="similarity">
    <text evidence="3 12 13">Belongs to the DapA family.</text>
</comment>
<dbReference type="EC" id="4.3.3.7" evidence="4 12"/>
<gene>
    <name evidence="12 16" type="primary">dapA</name>
    <name evidence="16" type="ordered locus">rpr22_CDS419</name>
</gene>
<evidence type="ECO:0000256" key="6">
    <source>
        <dbReference type="ARBA" id="ARBA00022605"/>
    </source>
</evidence>
<keyword evidence="6 12" id="KW-0028">Amino-acid biosynthesis</keyword>
<comment type="subcellular location">
    <subcellularLocation>
        <location evidence="12">Cytoplasm</location>
    </subcellularLocation>
</comment>
<dbReference type="RefSeq" id="WP_004597637.1">
    <property type="nucleotide sequence ID" value="NC_017560.1"/>
</dbReference>
<dbReference type="HOGENOM" id="CLU_049343_7_1_5"/>
<sequence length="294" mass="32787">MYNIFKGLITALITPFKDNKLDLYALENILNQQIKHKIDAVLIAGSTGEANSLSFEEYKLLLKTSVDIVNNRMPIISGCSSNNTAYAIELAIESKKIGVDCFMASPPSYVKPTQHGIYKHFEALHEACNLPIMLYSAPTRSGVDFSDETILRLSKLPRILALKDCGVDLERPMRIRAIVKGDFNILTGNDEVVLAFHAQGVVGWISVTSNIAPKLCKELLEKWYNNDTQGALEIHQKLLPLYKALFLESNPIPVKYAAYYLGLCENEIRLPLTEASDSAKKQIKKIITSLSIKI</sequence>
<dbReference type="GeneID" id="57569554"/>
<dbReference type="PANTHER" id="PTHR12128">
    <property type="entry name" value="DIHYDRODIPICOLINATE SYNTHASE"/>
    <property type="match status" value="1"/>
</dbReference>
<dbReference type="Proteomes" id="UP000006931">
    <property type="component" value="Chromosome"/>
</dbReference>
<dbReference type="NCBIfam" id="TIGR00674">
    <property type="entry name" value="dapA"/>
    <property type="match status" value="1"/>
</dbReference>
<dbReference type="GO" id="GO:0008840">
    <property type="term" value="F:4-hydroxy-tetrahydrodipicolinate synthase activity"/>
    <property type="evidence" value="ECO:0007669"/>
    <property type="project" value="UniProtKB-UniRule"/>
</dbReference>
<comment type="function">
    <text evidence="1 12">Catalyzes the condensation of (S)-aspartate-beta-semialdehyde [(S)-ASA] and pyruvate to 4-hydroxy-tetrahydrodipicolinate (HTPA).</text>
</comment>
<evidence type="ECO:0000256" key="3">
    <source>
        <dbReference type="ARBA" id="ARBA00007592"/>
    </source>
</evidence>
<keyword evidence="8 12" id="KW-0457">Lysine biosynthesis</keyword>
<dbReference type="PATRIC" id="fig|449216.3.peg.439"/>
<feature type="active site" description="Proton donor/acceptor" evidence="12 14">
    <location>
        <position position="135"/>
    </location>
</feature>
<dbReference type="CDD" id="cd00950">
    <property type="entry name" value="DHDPS"/>
    <property type="match status" value="1"/>
</dbReference>
<evidence type="ECO:0000256" key="5">
    <source>
        <dbReference type="ARBA" id="ARBA00022490"/>
    </source>
</evidence>
<evidence type="ECO:0000256" key="10">
    <source>
        <dbReference type="ARBA" id="ARBA00023270"/>
    </source>
</evidence>
<dbReference type="Pfam" id="PF00701">
    <property type="entry name" value="DHDPS"/>
    <property type="match status" value="1"/>
</dbReference>
<evidence type="ECO:0000256" key="8">
    <source>
        <dbReference type="ARBA" id="ARBA00023154"/>
    </source>
</evidence>
<evidence type="ECO:0000256" key="9">
    <source>
        <dbReference type="ARBA" id="ARBA00023239"/>
    </source>
</evidence>
<organism evidence="16 17">
    <name type="scientific">Rickettsia prowazekii (strain Rp22)</name>
    <dbReference type="NCBI Taxonomy" id="449216"/>
    <lineage>
        <taxon>Bacteria</taxon>
        <taxon>Pseudomonadati</taxon>
        <taxon>Pseudomonadota</taxon>
        <taxon>Alphaproteobacteria</taxon>
        <taxon>Rickettsiales</taxon>
        <taxon>Rickettsiaceae</taxon>
        <taxon>Rickettsieae</taxon>
        <taxon>Rickettsia</taxon>
        <taxon>typhus group</taxon>
    </lineage>
</organism>
<name>D5AX19_RICPP</name>
<dbReference type="GO" id="GO:0008700">
    <property type="term" value="F:(R,S)-4-hydroxy-2-oxoglutarate aldolase activity"/>
    <property type="evidence" value="ECO:0007669"/>
    <property type="project" value="TreeGrafter"/>
</dbReference>
<feature type="site" description="Part of a proton relay during catalysis" evidence="12">
    <location>
        <position position="109"/>
    </location>
</feature>
<evidence type="ECO:0000256" key="11">
    <source>
        <dbReference type="ARBA" id="ARBA00047836"/>
    </source>
</evidence>
<comment type="caution">
    <text evidence="12">Was originally thought to be a dihydrodipicolinate synthase (DHDPS), catalyzing the condensation of (S)-aspartate-beta-semialdehyde [(S)-ASA] and pyruvate to dihydrodipicolinate (DHDP). However, it was shown in E.coli that the product of the enzymatic reaction is not dihydrodipicolinate but in fact (4S)-4-hydroxy-2,3,4,5-tetrahydro-(2S)-dipicolinic acid (HTPA), and that the consecutive dehydration reaction leading to DHDP is not spontaneous but catalyzed by DapB.</text>
</comment>
<evidence type="ECO:0000256" key="1">
    <source>
        <dbReference type="ARBA" id="ARBA00003294"/>
    </source>
</evidence>
<dbReference type="EMBL" id="CP001584">
    <property type="protein sequence ID" value="ADE29958.1"/>
    <property type="molecule type" value="Genomic_DNA"/>
</dbReference>
<dbReference type="InterPro" id="IPR005263">
    <property type="entry name" value="DapA"/>
</dbReference>
<dbReference type="PROSITE" id="PS00665">
    <property type="entry name" value="DHDPS_1"/>
    <property type="match status" value="1"/>
</dbReference>
<comment type="subunit">
    <text evidence="12">Homotetramer; dimer of dimers.</text>
</comment>
<dbReference type="InterPro" id="IPR020624">
    <property type="entry name" value="Schiff_base-form_aldolases_CS"/>
</dbReference>
<comment type="catalytic activity">
    <reaction evidence="11 12">
        <text>L-aspartate 4-semialdehyde + pyruvate = (2S,4S)-4-hydroxy-2,3,4,5-tetrahydrodipicolinate + H2O + H(+)</text>
        <dbReference type="Rhea" id="RHEA:34171"/>
        <dbReference type="ChEBI" id="CHEBI:15361"/>
        <dbReference type="ChEBI" id="CHEBI:15377"/>
        <dbReference type="ChEBI" id="CHEBI:15378"/>
        <dbReference type="ChEBI" id="CHEBI:67139"/>
        <dbReference type="ChEBI" id="CHEBI:537519"/>
        <dbReference type="EC" id="4.3.3.7"/>
    </reaction>
</comment>
<keyword evidence="5 12" id="KW-0963">Cytoplasm</keyword>
<dbReference type="HAMAP" id="MF_00418">
    <property type="entry name" value="DapA"/>
    <property type="match status" value="1"/>
</dbReference>
<dbReference type="InterPro" id="IPR002220">
    <property type="entry name" value="DapA-like"/>
</dbReference>
<feature type="binding site" evidence="12 15">
    <location>
        <position position="205"/>
    </location>
    <ligand>
        <name>pyruvate</name>
        <dbReference type="ChEBI" id="CHEBI:15361"/>
    </ligand>
</feature>